<keyword evidence="3" id="KW-0479">Metal-binding</keyword>
<evidence type="ECO:0000256" key="3">
    <source>
        <dbReference type="ARBA" id="ARBA00022723"/>
    </source>
</evidence>
<comment type="cofactor">
    <cofactor evidence="1">
        <name>Mg(2+)</name>
        <dbReference type="ChEBI" id="CHEBI:18420"/>
    </cofactor>
</comment>
<protein>
    <submittedName>
        <fullName evidence="6">HAD family hydrolase</fullName>
    </submittedName>
</protein>
<evidence type="ECO:0000313" key="6">
    <source>
        <dbReference type="EMBL" id="TSD13762.1"/>
    </source>
</evidence>
<keyword evidence="5" id="KW-0460">Magnesium</keyword>
<dbReference type="AlphaFoldDB" id="A0A554N8N9"/>
<dbReference type="PANTHER" id="PTHR46470">
    <property type="entry name" value="N-ACYLNEURAMINATE-9-PHOSPHATASE"/>
    <property type="match status" value="1"/>
</dbReference>
<dbReference type="RefSeq" id="WP_144262284.1">
    <property type="nucleotide sequence ID" value="NZ_QMDX01000006.1"/>
</dbReference>
<evidence type="ECO:0000256" key="1">
    <source>
        <dbReference type="ARBA" id="ARBA00001946"/>
    </source>
</evidence>
<dbReference type="InterPro" id="IPR036412">
    <property type="entry name" value="HAD-like_sf"/>
</dbReference>
<dbReference type="NCBIfam" id="TIGR01509">
    <property type="entry name" value="HAD-SF-IA-v3"/>
    <property type="match status" value="1"/>
</dbReference>
<evidence type="ECO:0000256" key="2">
    <source>
        <dbReference type="ARBA" id="ARBA00007958"/>
    </source>
</evidence>
<dbReference type="GO" id="GO:0046872">
    <property type="term" value="F:metal ion binding"/>
    <property type="evidence" value="ECO:0007669"/>
    <property type="project" value="UniProtKB-KW"/>
</dbReference>
<gene>
    <name evidence="6" type="ORF">DP107_11390</name>
</gene>
<dbReference type="SUPFAM" id="SSF56784">
    <property type="entry name" value="HAD-like"/>
    <property type="match status" value="1"/>
</dbReference>
<accession>A0A554N8N9</accession>
<keyword evidence="4 6" id="KW-0378">Hydrolase</keyword>
<comment type="caution">
    <text evidence="6">The sequence shown here is derived from an EMBL/GenBank/DDBJ whole genome shotgun (WGS) entry which is preliminary data.</text>
</comment>
<dbReference type="GO" id="GO:0044281">
    <property type="term" value="P:small molecule metabolic process"/>
    <property type="evidence" value="ECO:0007669"/>
    <property type="project" value="UniProtKB-ARBA"/>
</dbReference>
<dbReference type="InterPro" id="IPR006439">
    <property type="entry name" value="HAD-SF_hydro_IA"/>
</dbReference>
<keyword evidence="7" id="KW-1185">Reference proteome</keyword>
<dbReference type="InterPro" id="IPR051400">
    <property type="entry name" value="HAD-like_hydrolase"/>
</dbReference>
<dbReference type="EMBL" id="QMDX01000006">
    <property type="protein sequence ID" value="TSD13762.1"/>
    <property type="molecule type" value="Genomic_DNA"/>
</dbReference>
<reference evidence="6 7" key="1">
    <citation type="submission" date="2018-06" db="EMBL/GenBank/DDBJ databases">
        <title>Natronomonas sp. F16-60 a new haloarchaeon isolated from a solar saltern of Isla Cristina, Huelva, Spain.</title>
        <authorList>
            <person name="Duran-Viseras A."/>
            <person name="Sanchez-Porro C."/>
            <person name="Ventosa A."/>
        </authorList>
    </citation>
    <scope>NUCLEOTIDE SEQUENCE [LARGE SCALE GENOMIC DNA]</scope>
    <source>
        <strain evidence="6 7">F16-60</strain>
    </source>
</reference>
<dbReference type="NCBIfam" id="TIGR01549">
    <property type="entry name" value="HAD-SF-IA-v1"/>
    <property type="match status" value="1"/>
</dbReference>
<dbReference type="OrthoDB" id="131325at2157"/>
<sequence>MLEAVGFDLDGTLLVVDRDRETLLHAACDRVGAPRLSRAAYLRTHRARQDGADREAVFAALLADRGVDGVDAAALADAYDALITEATAPLAGADRLVTGLRGRYGVGLLTDGPVVTQRRKVARAGWTDLFDAVVVTGALPAPKPDDRAFTALCDALGTTPEATAYVGDAPEADIAGAAAAGFHAVQVLYEGGPEPHPDATATVERSRLVERLPALLDGLE</sequence>
<evidence type="ECO:0000313" key="7">
    <source>
        <dbReference type="Proteomes" id="UP000319894"/>
    </source>
</evidence>
<dbReference type="InterPro" id="IPR023214">
    <property type="entry name" value="HAD_sf"/>
</dbReference>
<dbReference type="Pfam" id="PF00702">
    <property type="entry name" value="Hydrolase"/>
    <property type="match status" value="1"/>
</dbReference>
<evidence type="ECO:0000256" key="5">
    <source>
        <dbReference type="ARBA" id="ARBA00022842"/>
    </source>
</evidence>
<evidence type="ECO:0000256" key="4">
    <source>
        <dbReference type="ARBA" id="ARBA00022801"/>
    </source>
</evidence>
<dbReference type="SFLD" id="SFLDS00003">
    <property type="entry name" value="Haloacid_Dehalogenase"/>
    <property type="match status" value="1"/>
</dbReference>
<proteinExistence type="inferred from homology"/>
<name>A0A554N8N9_9EURY</name>
<dbReference type="Proteomes" id="UP000319894">
    <property type="component" value="Unassembled WGS sequence"/>
</dbReference>
<dbReference type="Gene3D" id="3.40.50.1000">
    <property type="entry name" value="HAD superfamily/HAD-like"/>
    <property type="match status" value="1"/>
</dbReference>
<organism evidence="6 7">
    <name type="scientific">Haloglomus irregulare</name>
    <dbReference type="NCBI Taxonomy" id="2234134"/>
    <lineage>
        <taxon>Archaea</taxon>
        <taxon>Methanobacteriati</taxon>
        <taxon>Methanobacteriota</taxon>
        <taxon>Stenosarchaea group</taxon>
        <taxon>Halobacteria</taxon>
        <taxon>Halobacteriales</taxon>
        <taxon>Natronomonadaceae</taxon>
        <taxon>Haloglomus</taxon>
    </lineage>
</organism>
<dbReference type="PRINTS" id="PR00413">
    <property type="entry name" value="HADHALOGNASE"/>
</dbReference>
<dbReference type="PANTHER" id="PTHR46470:SF2">
    <property type="entry name" value="GLYCERALDEHYDE 3-PHOSPHATE PHOSPHATASE"/>
    <property type="match status" value="1"/>
</dbReference>
<dbReference type="InParanoid" id="A0A554N8N9"/>
<dbReference type="Gene3D" id="1.20.120.710">
    <property type="entry name" value="Haloacid dehalogenase hydrolase-like domain"/>
    <property type="match status" value="1"/>
</dbReference>
<dbReference type="FunCoup" id="A0A554N8N9">
    <property type="interactions" value="25"/>
</dbReference>
<comment type="similarity">
    <text evidence="2">Belongs to the HAD-like hydrolase superfamily.</text>
</comment>
<dbReference type="SFLD" id="SFLDG01129">
    <property type="entry name" value="C1.5:_HAD__Beta-PGM__Phosphata"/>
    <property type="match status" value="1"/>
</dbReference>
<dbReference type="GO" id="GO:0016791">
    <property type="term" value="F:phosphatase activity"/>
    <property type="evidence" value="ECO:0007669"/>
    <property type="project" value="TreeGrafter"/>
</dbReference>